<evidence type="ECO:0000256" key="1">
    <source>
        <dbReference type="ARBA" id="ARBA00023015"/>
    </source>
</evidence>
<dbReference type="Pfam" id="PF08220">
    <property type="entry name" value="HTH_DeoR"/>
    <property type="match status" value="1"/>
</dbReference>
<dbReference type="PROSITE" id="PS51000">
    <property type="entry name" value="HTH_DEOR_2"/>
    <property type="match status" value="1"/>
</dbReference>
<sequence length="264" mass="30017">MILVPYERQSEILKLLHEYRSVKILELSSHFGVTRETIRKDLYDMEEKGEVRKVHGGAILNKANHETNYESRKNINESEKREIAKKASEFVRDGDTIYVDYGTTVSYFIKEIMNKKNLTIITASMPLATELNDYTKFDIILIGGFIRKNEKSLFGPIAQRIIQDIYVDKGFFGTGGVDAKVGFTNFHQGESEISKLMINHSQKKVMMADYAKFDTVAMNKVASLSDIDILITDCKADKHLLEEIGEGVGEVITVKVEEAEDFEE</sequence>
<dbReference type="Proteomes" id="UP000298484">
    <property type="component" value="Unassembled WGS sequence"/>
</dbReference>
<dbReference type="PANTHER" id="PTHR30363">
    <property type="entry name" value="HTH-TYPE TRANSCRIPTIONAL REGULATOR SRLR-RELATED"/>
    <property type="match status" value="1"/>
</dbReference>
<dbReference type="InterPro" id="IPR036390">
    <property type="entry name" value="WH_DNA-bd_sf"/>
</dbReference>
<dbReference type="EMBL" id="SRHY01000043">
    <property type="protein sequence ID" value="TFJ91678.1"/>
    <property type="molecule type" value="Genomic_DNA"/>
</dbReference>
<dbReference type="PRINTS" id="PR00037">
    <property type="entry name" value="HTHLACR"/>
</dbReference>
<dbReference type="OrthoDB" id="9797223at2"/>
<accession>A0A4Y9A7E3</accession>
<dbReference type="InterPro" id="IPR050313">
    <property type="entry name" value="Carb_Metab_HTH_regulators"/>
</dbReference>
<evidence type="ECO:0000256" key="2">
    <source>
        <dbReference type="ARBA" id="ARBA00023125"/>
    </source>
</evidence>
<evidence type="ECO:0000313" key="5">
    <source>
        <dbReference type="EMBL" id="TFJ91678.1"/>
    </source>
</evidence>
<dbReference type="PROSITE" id="PS00894">
    <property type="entry name" value="HTH_DEOR_1"/>
    <property type="match status" value="1"/>
</dbReference>
<keyword evidence="2" id="KW-0238">DNA-binding</keyword>
<dbReference type="InterPro" id="IPR018356">
    <property type="entry name" value="Tscrpt_reg_HTH_DeoR_CS"/>
</dbReference>
<dbReference type="GO" id="GO:0003700">
    <property type="term" value="F:DNA-binding transcription factor activity"/>
    <property type="evidence" value="ECO:0007669"/>
    <property type="project" value="InterPro"/>
</dbReference>
<keyword evidence="1" id="KW-0805">Transcription regulation</keyword>
<dbReference type="SUPFAM" id="SSF100950">
    <property type="entry name" value="NagB/RpiA/CoA transferase-like"/>
    <property type="match status" value="1"/>
</dbReference>
<keyword evidence="6" id="KW-1185">Reference proteome</keyword>
<name>A0A4Y9A7E3_9BACI</name>
<dbReference type="InterPro" id="IPR001034">
    <property type="entry name" value="DeoR_HTH"/>
</dbReference>
<proteinExistence type="predicted"/>
<evidence type="ECO:0000256" key="3">
    <source>
        <dbReference type="ARBA" id="ARBA00023163"/>
    </source>
</evidence>
<feature type="domain" description="HTH deoR-type" evidence="4">
    <location>
        <begin position="5"/>
        <end position="60"/>
    </location>
</feature>
<dbReference type="AlphaFoldDB" id="A0A4Y9A7E3"/>
<dbReference type="Pfam" id="PF00455">
    <property type="entry name" value="DeoRC"/>
    <property type="match status" value="1"/>
</dbReference>
<dbReference type="RefSeq" id="WP_135111279.1">
    <property type="nucleotide sequence ID" value="NZ_SRHY01000043.1"/>
</dbReference>
<dbReference type="PANTHER" id="PTHR30363:SF44">
    <property type="entry name" value="AGA OPERON TRANSCRIPTIONAL REPRESSOR-RELATED"/>
    <property type="match status" value="1"/>
</dbReference>
<organism evidence="5 6">
    <name type="scientific">Lentibacillus salicampi</name>
    <dbReference type="NCBI Taxonomy" id="175306"/>
    <lineage>
        <taxon>Bacteria</taxon>
        <taxon>Bacillati</taxon>
        <taxon>Bacillota</taxon>
        <taxon>Bacilli</taxon>
        <taxon>Bacillales</taxon>
        <taxon>Bacillaceae</taxon>
        <taxon>Lentibacillus</taxon>
    </lineage>
</organism>
<dbReference type="SMART" id="SM00420">
    <property type="entry name" value="HTH_DEOR"/>
    <property type="match status" value="1"/>
</dbReference>
<protein>
    <submittedName>
        <fullName evidence="5">DeoR/GlpR transcriptional regulator</fullName>
    </submittedName>
</protein>
<dbReference type="InterPro" id="IPR014036">
    <property type="entry name" value="DeoR-like_C"/>
</dbReference>
<keyword evidence="3" id="KW-0804">Transcription</keyword>
<dbReference type="GO" id="GO:0003677">
    <property type="term" value="F:DNA binding"/>
    <property type="evidence" value="ECO:0007669"/>
    <property type="project" value="UniProtKB-KW"/>
</dbReference>
<dbReference type="InterPro" id="IPR036388">
    <property type="entry name" value="WH-like_DNA-bd_sf"/>
</dbReference>
<dbReference type="SUPFAM" id="SSF46785">
    <property type="entry name" value="Winged helix' DNA-binding domain"/>
    <property type="match status" value="1"/>
</dbReference>
<comment type="caution">
    <text evidence="5">The sequence shown here is derived from an EMBL/GenBank/DDBJ whole genome shotgun (WGS) entry which is preliminary data.</text>
</comment>
<reference evidence="5 6" key="1">
    <citation type="submission" date="2019-03" db="EMBL/GenBank/DDBJ databases">
        <title>Genome sequence of Lentibacillus salicampi ATCC BAA-719.</title>
        <authorList>
            <person name="Maclea K.S."/>
            <person name="Simoes Junior M."/>
        </authorList>
    </citation>
    <scope>NUCLEOTIDE SEQUENCE [LARGE SCALE GENOMIC DNA]</scope>
    <source>
        <strain evidence="5 6">ATCC BAA-719</strain>
    </source>
</reference>
<gene>
    <name evidence="5" type="ORF">E4U82_16520</name>
</gene>
<evidence type="ECO:0000313" key="6">
    <source>
        <dbReference type="Proteomes" id="UP000298484"/>
    </source>
</evidence>
<evidence type="ECO:0000259" key="4">
    <source>
        <dbReference type="PROSITE" id="PS51000"/>
    </source>
</evidence>
<dbReference type="InterPro" id="IPR037171">
    <property type="entry name" value="NagB/RpiA_transferase-like"/>
</dbReference>
<dbReference type="SMART" id="SM01134">
    <property type="entry name" value="DeoRC"/>
    <property type="match status" value="1"/>
</dbReference>
<dbReference type="Gene3D" id="3.40.50.1360">
    <property type="match status" value="1"/>
</dbReference>
<dbReference type="Gene3D" id="1.10.10.10">
    <property type="entry name" value="Winged helix-like DNA-binding domain superfamily/Winged helix DNA-binding domain"/>
    <property type="match status" value="1"/>
</dbReference>